<keyword evidence="2" id="KW-1185">Reference proteome</keyword>
<dbReference type="EMBL" id="CP021112">
    <property type="protein sequence ID" value="ARQ00934.1"/>
    <property type="molecule type" value="Genomic_DNA"/>
</dbReference>
<dbReference type="STRING" id="1235591.CAK95_18950"/>
<reference evidence="1 2" key="1">
    <citation type="submission" date="2017-05" db="EMBL/GenBank/DDBJ databases">
        <title>Full genome sequence of Pseudorhodoplanes sinuspersici.</title>
        <authorList>
            <person name="Dastgheib S.M.M."/>
            <person name="Shavandi M."/>
            <person name="Tirandaz H."/>
        </authorList>
    </citation>
    <scope>NUCLEOTIDE SEQUENCE [LARGE SCALE GENOMIC DNA]</scope>
    <source>
        <strain evidence="1 2">RIPI110</strain>
    </source>
</reference>
<evidence type="ECO:0000313" key="2">
    <source>
        <dbReference type="Proteomes" id="UP000194137"/>
    </source>
</evidence>
<proteinExistence type="predicted"/>
<name>A0A1W6ZU66_9HYPH</name>
<organism evidence="1 2">
    <name type="scientific">Pseudorhodoplanes sinuspersici</name>
    <dbReference type="NCBI Taxonomy" id="1235591"/>
    <lineage>
        <taxon>Bacteria</taxon>
        <taxon>Pseudomonadati</taxon>
        <taxon>Pseudomonadota</taxon>
        <taxon>Alphaproteobacteria</taxon>
        <taxon>Hyphomicrobiales</taxon>
        <taxon>Pseudorhodoplanes</taxon>
    </lineage>
</organism>
<evidence type="ECO:0000313" key="1">
    <source>
        <dbReference type="EMBL" id="ARQ00934.1"/>
    </source>
</evidence>
<dbReference type="Proteomes" id="UP000194137">
    <property type="component" value="Chromosome"/>
</dbReference>
<gene>
    <name evidence="1" type="ORF">CAK95_18950</name>
</gene>
<protein>
    <submittedName>
        <fullName evidence="1">Uncharacterized protein</fullName>
    </submittedName>
</protein>
<accession>A0A1W6ZU66</accession>
<sequence length="232" mass="27667">MRRWRVGTSSAELLRSGCCPASFQLIFQVNHMLKTNDAWLARETCRWMRPDAHRWMRPDFKRFLAPGERKAGFDPEQPRDEWGRWTETGAEEDEVADSFEESLSFDLLDEFSDARRSRADGHHYVPRQIFKDEGLSEEARKVFRDAKTGRLYNPRLNLFDEEHRAYNDVVASRFEEFLARHSVKKSKMTTAQAQSFLDEVLSSRDPRIRDFNRRMRFRELFYRVRYGIRGNE</sequence>
<dbReference type="AlphaFoldDB" id="A0A1W6ZU66"/>
<dbReference type="KEGG" id="psin:CAK95_18950"/>